<reference evidence="1" key="1">
    <citation type="submission" date="2022-08" db="EMBL/GenBank/DDBJ databases">
        <title>Chelativorans sichuanense sp. nov., a paraffin oil-degrading bacterium isolated from a mixture of oil-based drill cuttings and paddy soil.</title>
        <authorList>
            <person name="Yu J."/>
            <person name="Liu H."/>
            <person name="Chen Q."/>
        </authorList>
    </citation>
    <scope>NUCLEOTIDE SEQUENCE</scope>
    <source>
        <strain evidence="1">SCAU 2101</strain>
    </source>
</reference>
<gene>
    <name evidence="1" type="ORF">NYR54_09615</name>
</gene>
<dbReference type="EMBL" id="JAODNV010000009">
    <property type="protein sequence ID" value="MCT8990547.1"/>
    <property type="molecule type" value="Genomic_DNA"/>
</dbReference>
<name>A0A9X3B6K4_9HYPH</name>
<evidence type="ECO:0000313" key="1">
    <source>
        <dbReference type="EMBL" id="MCT8990547.1"/>
    </source>
</evidence>
<accession>A0A9X3B6K4</accession>
<dbReference type="AlphaFoldDB" id="A0A9X3B6K4"/>
<sequence length="75" mass="7963">MIALISARQELQLVPARSERPTALTLVLPGRTAAAICKVPTPKQVAGNGEGLQSLELVSILAEPMKPFISVLETQ</sequence>
<comment type="caution">
    <text evidence="1">The sequence shown here is derived from an EMBL/GenBank/DDBJ whole genome shotgun (WGS) entry which is preliminary data.</text>
</comment>
<organism evidence="1 2">
    <name type="scientific">Chelativorans petroleitrophicus</name>
    <dbReference type="NCBI Taxonomy" id="2975484"/>
    <lineage>
        <taxon>Bacteria</taxon>
        <taxon>Pseudomonadati</taxon>
        <taxon>Pseudomonadota</taxon>
        <taxon>Alphaproteobacteria</taxon>
        <taxon>Hyphomicrobiales</taxon>
        <taxon>Phyllobacteriaceae</taxon>
        <taxon>Chelativorans</taxon>
    </lineage>
</organism>
<protein>
    <submittedName>
        <fullName evidence="1">Uncharacterized protein</fullName>
    </submittedName>
</protein>
<evidence type="ECO:0000313" key="2">
    <source>
        <dbReference type="Proteomes" id="UP001149009"/>
    </source>
</evidence>
<keyword evidence="2" id="KW-1185">Reference proteome</keyword>
<dbReference type="Proteomes" id="UP001149009">
    <property type="component" value="Unassembled WGS sequence"/>
</dbReference>
<proteinExistence type="predicted"/>